<dbReference type="Gene3D" id="3.90.310.10">
    <property type="entry name" value="ENV polyprotein, receptor-binding domain"/>
    <property type="match status" value="1"/>
</dbReference>
<dbReference type="InterPro" id="IPR018154">
    <property type="entry name" value="TLV/ENV_coat_polyprotein"/>
</dbReference>
<organism evidence="2 3">
    <name type="scientific">Columba livia</name>
    <name type="common">Rock dove</name>
    <dbReference type="NCBI Taxonomy" id="8932"/>
    <lineage>
        <taxon>Eukaryota</taxon>
        <taxon>Metazoa</taxon>
        <taxon>Chordata</taxon>
        <taxon>Craniata</taxon>
        <taxon>Vertebrata</taxon>
        <taxon>Euteleostomi</taxon>
        <taxon>Archelosauria</taxon>
        <taxon>Archosauria</taxon>
        <taxon>Dinosauria</taxon>
        <taxon>Saurischia</taxon>
        <taxon>Theropoda</taxon>
        <taxon>Coelurosauria</taxon>
        <taxon>Aves</taxon>
        <taxon>Neognathae</taxon>
        <taxon>Neoaves</taxon>
        <taxon>Columbimorphae</taxon>
        <taxon>Columbiformes</taxon>
        <taxon>Columbidae</taxon>
        <taxon>Columba</taxon>
    </lineage>
</organism>
<reference evidence="2 3" key="1">
    <citation type="journal article" date="2013" name="Science">
        <title>Genomic diversity and evolution of the head crest in the rock pigeon.</title>
        <authorList>
            <person name="Shapiro M.D."/>
            <person name="Kronenberg Z."/>
            <person name="Li C."/>
            <person name="Domyan E.T."/>
            <person name="Pan H."/>
            <person name="Campbell M."/>
            <person name="Tan H."/>
            <person name="Huff C.D."/>
            <person name="Hu H."/>
            <person name="Vickrey A.I."/>
            <person name="Nielsen S.C."/>
            <person name="Stringham S.A."/>
            <person name="Hu H."/>
            <person name="Willerslev E."/>
            <person name="Gilbert M.T."/>
            <person name="Yandell M."/>
            <person name="Zhang G."/>
            <person name="Wang J."/>
        </authorList>
    </citation>
    <scope>NUCLEOTIDE SEQUENCE [LARGE SCALE GENOMIC DNA]</scope>
    <source>
        <tissue evidence="2">Blood</tissue>
    </source>
</reference>
<dbReference type="EMBL" id="AKCR02000003">
    <property type="protein sequence ID" value="PKK32449.1"/>
    <property type="molecule type" value="Genomic_DNA"/>
</dbReference>
<feature type="region of interest" description="Disordered" evidence="1">
    <location>
        <begin position="271"/>
        <end position="315"/>
    </location>
</feature>
<dbReference type="Proteomes" id="UP000053872">
    <property type="component" value="Unassembled WGS sequence"/>
</dbReference>
<accession>A0A2I0MRZ1</accession>
<evidence type="ECO:0000313" key="2">
    <source>
        <dbReference type="EMBL" id="PKK32449.1"/>
    </source>
</evidence>
<comment type="caution">
    <text evidence="2">The sequence shown here is derived from an EMBL/GenBank/DDBJ whole genome shotgun (WGS) entry which is preliminary data.</text>
</comment>
<keyword evidence="3" id="KW-1185">Reference proteome</keyword>
<dbReference type="AlphaFoldDB" id="A0A2I0MRZ1"/>
<name>A0A2I0MRZ1_COLLI</name>
<dbReference type="InParanoid" id="A0A2I0MRZ1"/>
<evidence type="ECO:0000313" key="3">
    <source>
        <dbReference type="Proteomes" id="UP000053872"/>
    </source>
</evidence>
<protein>
    <submittedName>
        <fullName evidence="2">Endogenous retrovirus group S71 member 1 Env polyprotein-like</fullName>
    </submittedName>
</protein>
<gene>
    <name evidence="2" type="ORF">A306_00002968</name>
</gene>
<dbReference type="STRING" id="8932.A0A2I0MRZ1"/>
<dbReference type="SUPFAM" id="SSF49830">
    <property type="entry name" value="ENV polyprotein, receptor-binding domain"/>
    <property type="match status" value="1"/>
</dbReference>
<dbReference type="InterPro" id="IPR008981">
    <property type="entry name" value="FMuLV_rcpt-bd"/>
</dbReference>
<evidence type="ECO:0000256" key="1">
    <source>
        <dbReference type="SAM" id="MobiDB-lite"/>
    </source>
</evidence>
<proteinExistence type="predicted"/>
<sequence length="315" mass="34955">MDYLAAGSNPVGEGGRRVKQGSILIKWNSMLSLLQMLNGIMHPFSKNSQGVKSGHENDHPIARQQYWTIQQVLKISLVLFIRLNVVCGSNRSNPHQPYEWILQRGKDQSVIKRNITAGSPSFSVPLCQLAPIQPCLDQKAYYFCPSSNPGKSYCNYPNQYYCAYWGCETIASAWAPSMRDKFLTTTWGPSGCKPPQHDSTGGIIGSSNCKHLTLTVLQPEDQGWLLGKTWGVRYWEPGTDRGGLIRITKEIITTPPQAVGPNIIIKEGEKKKSKKNSTVAPLLNETLAPTKNPDIDEKKKNSSIQTSASSIQHLE</sequence>
<dbReference type="Pfam" id="PF00429">
    <property type="entry name" value="TLV_coat"/>
    <property type="match status" value="1"/>
</dbReference>
<feature type="compositionally biased region" description="Polar residues" evidence="1">
    <location>
        <begin position="302"/>
        <end position="315"/>
    </location>
</feature>